<evidence type="ECO:0000313" key="1">
    <source>
        <dbReference type="EMBL" id="MBJ2173164.1"/>
    </source>
</evidence>
<dbReference type="Proteomes" id="UP000623301">
    <property type="component" value="Unassembled WGS sequence"/>
</dbReference>
<name>A0ABS0WMH8_9FLAO</name>
<dbReference type="RefSeq" id="WP_198839960.1">
    <property type="nucleotide sequence ID" value="NZ_JAEHFJ010000001.1"/>
</dbReference>
<protein>
    <submittedName>
        <fullName evidence="1">Uncharacterized protein</fullName>
    </submittedName>
</protein>
<evidence type="ECO:0000313" key="2">
    <source>
        <dbReference type="Proteomes" id="UP000623301"/>
    </source>
</evidence>
<accession>A0ABS0WMH8</accession>
<organism evidence="1 2">
    <name type="scientific">Aureibaculum flavum</name>
    <dbReference type="NCBI Taxonomy" id="2795986"/>
    <lineage>
        <taxon>Bacteria</taxon>
        <taxon>Pseudomonadati</taxon>
        <taxon>Bacteroidota</taxon>
        <taxon>Flavobacteriia</taxon>
        <taxon>Flavobacteriales</taxon>
        <taxon>Flavobacteriaceae</taxon>
        <taxon>Aureibaculum</taxon>
    </lineage>
</organism>
<gene>
    <name evidence="1" type="ORF">JBL43_02865</name>
</gene>
<sequence>MTKLFAILSSLLILFQSFNISIDDISKLKVLLEHAEYHQEKYGDTFMEFLVEHYSDDAILKSNNHKEHDNLPFKHDNHKCSHLNGTFTFRAITYNLDFTPFIAIPFNFFYKDSISCFEKPSVFQPPKLA</sequence>
<keyword evidence="2" id="KW-1185">Reference proteome</keyword>
<reference evidence="1 2" key="1">
    <citation type="submission" date="2020-12" db="EMBL/GenBank/DDBJ databases">
        <title>Aureibaculum luteum sp. nov. and Aureibaculum flavum sp. nov., novel members of the family Flavobacteriaceae isolated from Antarctic intertidal sediments.</title>
        <authorList>
            <person name="He X."/>
            <person name="Zhang X."/>
        </authorList>
    </citation>
    <scope>NUCLEOTIDE SEQUENCE [LARGE SCALE GENOMIC DNA]</scope>
    <source>
        <strain evidence="1 2">A20</strain>
    </source>
</reference>
<dbReference type="EMBL" id="JAEHFJ010000001">
    <property type="protein sequence ID" value="MBJ2173164.1"/>
    <property type="molecule type" value="Genomic_DNA"/>
</dbReference>
<proteinExistence type="predicted"/>
<comment type="caution">
    <text evidence="1">The sequence shown here is derived from an EMBL/GenBank/DDBJ whole genome shotgun (WGS) entry which is preliminary data.</text>
</comment>